<dbReference type="InterPro" id="IPR026971">
    <property type="entry name" value="CND1/NCAPD3"/>
</dbReference>
<dbReference type="SUPFAM" id="SSF48371">
    <property type="entry name" value="ARM repeat"/>
    <property type="match status" value="1"/>
</dbReference>
<keyword evidence="6" id="KW-0131">Cell cycle</keyword>
<feature type="compositionally biased region" description="Polar residues" evidence="7">
    <location>
        <begin position="1230"/>
        <end position="1244"/>
    </location>
</feature>
<feature type="region of interest" description="Disordered" evidence="7">
    <location>
        <begin position="1229"/>
        <end position="1248"/>
    </location>
</feature>
<keyword evidence="5" id="KW-0539">Nucleus</keyword>
<dbReference type="GO" id="GO:0051301">
    <property type="term" value="P:cell division"/>
    <property type="evidence" value="ECO:0007669"/>
    <property type="project" value="UniProtKB-KW"/>
</dbReference>
<accession>A0ABD2B3J4</accession>
<gene>
    <name evidence="9" type="ORF">V1478_007573</name>
</gene>
<dbReference type="InterPro" id="IPR016024">
    <property type="entry name" value="ARM-type_fold"/>
</dbReference>
<keyword evidence="2" id="KW-0132">Cell division</keyword>
<dbReference type="Pfam" id="PF12717">
    <property type="entry name" value="Cnd1"/>
    <property type="match status" value="1"/>
</dbReference>
<keyword evidence="3" id="KW-0498">Mitosis</keyword>
<evidence type="ECO:0000256" key="1">
    <source>
        <dbReference type="ARBA" id="ARBA00004123"/>
    </source>
</evidence>
<evidence type="ECO:0000256" key="4">
    <source>
        <dbReference type="ARBA" id="ARBA00023067"/>
    </source>
</evidence>
<sequence>MELLQIFDNFKLNDLNDKWVNTVWDSQFLTYEEPPQDDYFLFIESEDMDLLLQNTCEVVKDWLAEIHTSEECNNKKANVSWDVLVSLNINVHALLSVLYYIIKSGQRDEANKTSKQTCLSATSLYFMLLAIPGSHAFNIFHPNLYKKAIESLKLCKLLIPIITKGNKTVTLEYMDINEDQSSDHVISLSEKVLLIEGVKSILSNFIIMIKLFSFRTYSHSLDITISVLLEVTDVNQFEYQKTRNKLFCNAYTALFKLCDNKHGSIKGTIMMIAKYIHPRFLFNHNDHQIKFIANMHELTINFLRKLLDTYEKEAKIAIMTLIQYIMIKCPERQEARQKQATVLLKLITICKEDIIIHIINDIISLSHHTKVSCRLFAQEIIGKLLIESNLNNHDLKESFQWKKIKKALIATTLSRCMDSSNMVRGRAMATIAEFTDIQNNIIEMLVEDTSEVSCSDETLPLFDELRTILIRDVNPMPTLNTVLIMLIDRVEDERALVRRSALQILKNLTIKFPILTCQVAPIVGRRCRDPVMTVRRFAIHILSVILEYFPNDSQILNEWVETVLPQIFDTEIKVQEKALESFQDLLISKITNHSNYTDNAKSSLPWRIVGKLTDMKMMKHLSRACKIWIKNNLINNSLITDIQSHIGSDNDTSAWVLLTAISESMKLPNLNKYIDDYKDLIQKNNYHSNLILQILRNSWSSLSKNDMKDLYEYLYQCLCDFKIHFGLISICLDIIGGIIKHLYPDDNKHLVQSNAMKLMEISELKIQKMLKINNKTIDTSNYIKAMSTLGHVAFSCTNKLSSSTLRILEGLLLESELLPDSIKEVKELQAFAVVVLGQHAIRDHGIAQEVIPILGRLLRMDINHNSSTEIAIKVNAAKALADLCIRFTTLVEPYLSDMCICMKDRSSIVREAVVVIFIQLLLEDFIKVKGPFFFHILTMLFDPDKMIRELTIFLIEERLLKKNKVLISQKFLESIYHYNNYQFKHKLCDRKMRKEEKEMLTFPGNKNHDNRAIIYNFMIEHLDPPEKIKLLVKLTTQILGRVSNGTINVTSQKGACVLKDTLYILNNERLQPFLSSNKHAINSQDQEDFMSPSDVLTTNALTVIIEGMKRHGLEILLPTLLKIKEKLEILKSPLKHDVMRFVSRMYTIYSKEHLTNLLNEYPQLEKEIDQYKRNVDKDANIETDNVDIQNNLALLKNGTENLKTNVQLSIGTRVPKVILHRISPKKSDSYIFSQESNPSTSTPKLSDRSYDRKRDYILSIKCTKRSSHSQEMTLNHKVIKNSTVQIESDNDSE</sequence>
<keyword evidence="4" id="KW-0226">DNA condensation</keyword>
<comment type="caution">
    <text evidence="9">The sequence shown here is derived from an EMBL/GenBank/DDBJ whole genome shotgun (WGS) entry which is preliminary data.</text>
</comment>
<dbReference type="EMBL" id="JAUDFV010000133">
    <property type="protein sequence ID" value="KAL2727295.1"/>
    <property type="molecule type" value="Genomic_DNA"/>
</dbReference>
<evidence type="ECO:0000256" key="5">
    <source>
        <dbReference type="ARBA" id="ARBA00023242"/>
    </source>
</evidence>
<dbReference type="PANTHER" id="PTHR14222">
    <property type="entry name" value="CONDENSIN"/>
    <property type="match status" value="1"/>
</dbReference>
<evidence type="ECO:0000256" key="7">
    <source>
        <dbReference type="SAM" id="MobiDB-lite"/>
    </source>
</evidence>
<dbReference type="GO" id="GO:0005634">
    <property type="term" value="C:nucleus"/>
    <property type="evidence" value="ECO:0007669"/>
    <property type="project" value="UniProtKB-SubCell"/>
</dbReference>
<evidence type="ECO:0000259" key="8">
    <source>
        <dbReference type="Pfam" id="PF12717"/>
    </source>
</evidence>
<dbReference type="InterPro" id="IPR032682">
    <property type="entry name" value="Cnd1_C"/>
</dbReference>
<dbReference type="InterPro" id="IPR011989">
    <property type="entry name" value="ARM-like"/>
</dbReference>
<dbReference type="GO" id="GO:0030261">
    <property type="term" value="P:chromosome condensation"/>
    <property type="evidence" value="ECO:0007669"/>
    <property type="project" value="UniProtKB-KW"/>
</dbReference>
<proteinExistence type="predicted"/>
<evidence type="ECO:0000256" key="2">
    <source>
        <dbReference type="ARBA" id="ARBA00022618"/>
    </source>
</evidence>
<protein>
    <submittedName>
        <fullName evidence="9">Condensin-2 complex subunit D3-like isoform X1</fullName>
    </submittedName>
</protein>
<organism evidence="9 10">
    <name type="scientific">Vespula squamosa</name>
    <name type="common">Southern yellow jacket</name>
    <name type="synonym">Wasp</name>
    <dbReference type="NCBI Taxonomy" id="30214"/>
    <lineage>
        <taxon>Eukaryota</taxon>
        <taxon>Metazoa</taxon>
        <taxon>Ecdysozoa</taxon>
        <taxon>Arthropoda</taxon>
        <taxon>Hexapoda</taxon>
        <taxon>Insecta</taxon>
        <taxon>Pterygota</taxon>
        <taxon>Neoptera</taxon>
        <taxon>Endopterygota</taxon>
        <taxon>Hymenoptera</taxon>
        <taxon>Apocrita</taxon>
        <taxon>Aculeata</taxon>
        <taxon>Vespoidea</taxon>
        <taxon>Vespidae</taxon>
        <taxon>Vespinae</taxon>
        <taxon>Vespula</taxon>
    </lineage>
</organism>
<dbReference type="Gene3D" id="1.25.10.10">
    <property type="entry name" value="Leucine-rich Repeat Variant"/>
    <property type="match status" value="2"/>
</dbReference>
<evidence type="ECO:0000256" key="3">
    <source>
        <dbReference type="ARBA" id="ARBA00022776"/>
    </source>
</evidence>
<dbReference type="PANTHER" id="PTHR14222:SF1">
    <property type="entry name" value="CONDENSIN-2 COMPLEX SUBUNIT D3"/>
    <property type="match status" value="1"/>
</dbReference>
<dbReference type="Proteomes" id="UP001607302">
    <property type="component" value="Unassembled WGS sequence"/>
</dbReference>
<reference evidence="9 10" key="1">
    <citation type="journal article" date="2024" name="Ann. Entomol. Soc. Am.">
        <title>Genomic analyses of the southern and eastern yellowjacket wasps (Hymenoptera: Vespidae) reveal evolutionary signatures of social life.</title>
        <authorList>
            <person name="Catto M.A."/>
            <person name="Caine P.B."/>
            <person name="Orr S.E."/>
            <person name="Hunt B.G."/>
            <person name="Goodisman M.A.D."/>
        </authorList>
    </citation>
    <scope>NUCLEOTIDE SEQUENCE [LARGE SCALE GENOMIC DNA]</scope>
    <source>
        <strain evidence="9">233</strain>
        <tissue evidence="9">Head and thorax</tissue>
    </source>
</reference>
<evidence type="ECO:0000313" key="10">
    <source>
        <dbReference type="Proteomes" id="UP001607302"/>
    </source>
</evidence>
<evidence type="ECO:0000256" key="6">
    <source>
        <dbReference type="ARBA" id="ARBA00023306"/>
    </source>
</evidence>
<keyword evidence="10" id="KW-1185">Reference proteome</keyword>
<feature type="domain" description="Condensin complex subunit 1 C-terminal" evidence="8">
    <location>
        <begin position="872"/>
        <end position="1039"/>
    </location>
</feature>
<comment type="subcellular location">
    <subcellularLocation>
        <location evidence="1">Nucleus</location>
    </subcellularLocation>
</comment>
<evidence type="ECO:0000313" key="9">
    <source>
        <dbReference type="EMBL" id="KAL2727295.1"/>
    </source>
</evidence>
<name>A0ABD2B3J4_VESSQ</name>